<dbReference type="OrthoDB" id="3355217at2759"/>
<gene>
    <name evidence="1" type="ORF">EDS130_LOCUS33759</name>
</gene>
<sequence>MASYTTVSDTGQRNRLIIMANKVTPVEKSGTGSSSSEMDVMKTYVKSKFGYNGAALTDAKVNNVQRERFAYQIDIWTLMEYRQTKKITRPYNGENIPNATNRNEWEFDFERPPADLKKTKTDIRTLEQTRWTTICRKCSGFCRYMCSSCKGDGGKPCYHCKIKALTETEMSNKKPCKHCNDTHVIHCNGCKSTGMIDCKSCKGCGKLLHWYEMKIKWYSIHSVTYQSNTKIPVKVIPKLIRKVPEKKDFWDNDQKWTKTDTFDKYFQNTFVKQHPNSHINVDKLTEDFNKKHGKKAKKNCRIVQIKCSIQKLDVTEVEYEAKGFANKEEKEMGDKFKYYVYGKGKKGEPLVYENDYPMNTCGCFGPKCAHHSVCCTIA</sequence>
<dbReference type="Proteomes" id="UP000663852">
    <property type="component" value="Unassembled WGS sequence"/>
</dbReference>
<evidence type="ECO:0000313" key="1">
    <source>
        <dbReference type="EMBL" id="CAF1359870.1"/>
    </source>
</evidence>
<name>A0A815I2T5_ADIRI</name>
<reference evidence="1" key="1">
    <citation type="submission" date="2021-02" db="EMBL/GenBank/DDBJ databases">
        <authorList>
            <person name="Nowell W R."/>
        </authorList>
    </citation>
    <scope>NUCLEOTIDE SEQUENCE</scope>
</reference>
<dbReference type="InterPro" id="IPR052789">
    <property type="entry name" value="SSUH2_homolog"/>
</dbReference>
<protein>
    <submittedName>
        <fullName evidence="1">Uncharacterized protein</fullName>
    </submittedName>
</protein>
<dbReference type="AlphaFoldDB" id="A0A815I2T5"/>
<proteinExistence type="predicted"/>
<dbReference type="EMBL" id="CAJNOJ010000273">
    <property type="protein sequence ID" value="CAF1359870.1"/>
    <property type="molecule type" value="Genomic_DNA"/>
</dbReference>
<dbReference type="PANTHER" id="PTHR48465">
    <property type="entry name" value="PROTEIN SSUH2 HOMOLOG"/>
    <property type="match status" value="1"/>
</dbReference>
<evidence type="ECO:0000313" key="2">
    <source>
        <dbReference type="Proteomes" id="UP000663852"/>
    </source>
</evidence>
<comment type="caution">
    <text evidence="1">The sequence shown here is derived from an EMBL/GenBank/DDBJ whole genome shotgun (WGS) entry which is preliminary data.</text>
</comment>
<accession>A0A815I2T5</accession>
<dbReference type="PANTHER" id="PTHR48465:SF1">
    <property type="entry name" value="PROTEIN SSUH2 HOMOLOG"/>
    <property type="match status" value="1"/>
</dbReference>
<organism evidence="1 2">
    <name type="scientific">Adineta ricciae</name>
    <name type="common">Rotifer</name>
    <dbReference type="NCBI Taxonomy" id="249248"/>
    <lineage>
        <taxon>Eukaryota</taxon>
        <taxon>Metazoa</taxon>
        <taxon>Spiralia</taxon>
        <taxon>Gnathifera</taxon>
        <taxon>Rotifera</taxon>
        <taxon>Eurotatoria</taxon>
        <taxon>Bdelloidea</taxon>
        <taxon>Adinetida</taxon>
        <taxon>Adinetidae</taxon>
        <taxon>Adineta</taxon>
    </lineage>
</organism>